<evidence type="ECO:0000313" key="2">
    <source>
        <dbReference type="Proteomes" id="UP000792457"/>
    </source>
</evidence>
<organism evidence="1 2">
    <name type="scientific">Ladona fulva</name>
    <name type="common">Scarce chaser dragonfly</name>
    <name type="synonym">Libellula fulva</name>
    <dbReference type="NCBI Taxonomy" id="123851"/>
    <lineage>
        <taxon>Eukaryota</taxon>
        <taxon>Metazoa</taxon>
        <taxon>Ecdysozoa</taxon>
        <taxon>Arthropoda</taxon>
        <taxon>Hexapoda</taxon>
        <taxon>Insecta</taxon>
        <taxon>Pterygota</taxon>
        <taxon>Palaeoptera</taxon>
        <taxon>Odonata</taxon>
        <taxon>Epiprocta</taxon>
        <taxon>Anisoptera</taxon>
        <taxon>Libelluloidea</taxon>
        <taxon>Libellulidae</taxon>
        <taxon>Ladona</taxon>
    </lineage>
</organism>
<reference evidence="1" key="1">
    <citation type="submission" date="2013-04" db="EMBL/GenBank/DDBJ databases">
        <authorList>
            <person name="Qu J."/>
            <person name="Murali S.C."/>
            <person name="Bandaranaike D."/>
            <person name="Bellair M."/>
            <person name="Blankenburg K."/>
            <person name="Chao H."/>
            <person name="Dinh H."/>
            <person name="Doddapaneni H."/>
            <person name="Downs B."/>
            <person name="Dugan-Rocha S."/>
            <person name="Elkadiri S."/>
            <person name="Gnanaolivu R.D."/>
            <person name="Hernandez B."/>
            <person name="Javaid M."/>
            <person name="Jayaseelan J.C."/>
            <person name="Lee S."/>
            <person name="Li M."/>
            <person name="Ming W."/>
            <person name="Munidasa M."/>
            <person name="Muniz J."/>
            <person name="Nguyen L."/>
            <person name="Ongeri F."/>
            <person name="Osuji N."/>
            <person name="Pu L.-L."/>
            <person name="Puazo M."/>
            <person name="Qu C."/>
            <person name="Quiroz J."/>
            <person name="Raj R."/>
            <person name="Weissenberger G."/>
            <person name="Xin Y."/>
            <person name="Zou X."/>
            <person name="Han Y."/>
            <person name="Richards S."/>
            <person name="Worley K."/>
            <person name="Muzny D."/>
            <person name="Gibbs R."/>
        </authorList>
    </citation>
    <scope>NUCLEOTIDE SEQUENCE</scope>
    <source>
        <strain evidence="1">Sampled in the wild</strain>
    </source>
</reference>
<keyword evidence="2" id="KW-1185">Reference proteome</keyword>
<protein>
    <submittedName>
        <fullName evidence="1">Uncharacterized protein</fullName>
    </submittedName>
</protein>
<dbReference type="AlphaFoldDB" id="A0A8K0KTR7"/>
<dbReference type="Proteomes" id="UP000792457">
    <property type="component" value="Unassembled WGS sequence"/>
</dbReference>
<sequence length="241" mass="26794">MTILDYQDALTVKSFGTSRNHVSKRTRYACTVLLEDTNKPNAQGRKTLRSVQTVTNLAKKINTHKTWLNDSIDNSEFIACGLCKGPSYSNFEGAEKCPLNMDCLSPTSCLEEIILLGGSQETPGRINSPGKGWQTCSQMDLGLLSMPPVVYGDPLDSKRAKDLQDPSAGFTNSAVMSALCGTLAEKLKKYNIYFVGTIRKNRRDLLQFNEVMKSTRMKYHSHNHCYPCKLPSQSRPPSTKS</sequence>
<reference evidence="1" key="2">
    <citation type="submission" date="2017-10" db="EMBL/GenBank/DDBJ databases">
        <title>Ladona fulva Genome sequencing and assembly.</title>
        <authorList>
            <person name="Murali S."/>
            <person name="Richards S."/>
            <person name="Bandaranaike D."/>
            <person name="Bellair M."/>
            <person name="Blankenburg K."/>
            <person name="Chao H."/>
            <person name="Dinh H."/>
            <person name="Doddapaneni H."/>
            <person name="Dugan-Rocha S."/>
            <person name="Elkadiri S."/>
            <person name="Gnanaolivu R."/>
            <person name="Hernandez B."/>
            <person name="Skinner E."/>
            <person name="Javaid M."/>
            <person name="Lee S."/>
            <person name="Li M."/>
            <person name="Ming W."/>
            <person name="Munidasa M."/>
            <person name="Muniz J."/>
            <person name="Nguyen L."/>
            <person name="Hughes D."/>
            <person name="Osuji N."/>
            <person name="Pu L.-L."/>
            <person name="Puazo M."/>
            <person name="Qu C."/>
            <person name="Quiroz J."/>
            <person name="Raj R."/>
            <person name="Weissenberger G."/>
            <person name="Xin Y."/>
            <person name="Zou X."/>
            <person name="Han Y."/>
            <person name="Worley K."/>
            <person name="Muzny D."/>
            <person name="Gibbs R."/>
        </authorList>
    </citation>
    <scope>NUCLEOTIDE SEQUENCE</scope>
    <source>
        <strain evidence="1">Sampled in the wild</strain>
    </source>
</reference>
<proteinExistence type="predicted"/>
<comment type="caution">
    <text evidence="1">The sequence shown here is derived from an EMBL/GenBank/DDBJ whole genome shotgun (WGS) entry which is preliminary data.</text>
</comment>
<accession>A0A8K0KTR7</accession>
<dbReference type="EMBL" id="KZ312436">
    <property type="protein sequence ID" value="KAG8240203.1"/>
    <property type="molecule type" value="Genomic_DNA"/>
</dbReference>
<name>A0A8K0KTR7_LADFU</name>
<evidence type="ECO:0000313" key="1">
    <source>
        <dbReference type="EMBL" id="KAG8240203.1"/>
    </source>
</evidence>
<gene>
    <name evidence="1" type="ORF">J437_LFUL018119</name>
</gene>